<protein>
    <submittedName>
        <fullName evidence="6">Oidioi.mRNA.OKI2018_I69.chr1.g760.t1.cds</fullName>
    </submittedName>
</protein>
<dbReference type="PANTHER" id="PTHR10924:SF4">
    <property type="entry name" value="GH15861P"/>
    <property type="match status" value="1"/>
</dbReference>
<dbReference type="Pfam" id="PF07690">
    <property type="entry name" value="MFS_1"/>
    <property type="match status" value="1"/>
</dbReference>
<dbReference type="EMBL" id="OU015566">
    <property type="protein sequence ID" value="CAG5103408.1"/>
    <property type="molecule type" value="Genomic_DNA"/>
</dbReference>
<feature type="transmembrane region" description="Helical" evidence="5">
    <location>
        <begin position="51"/>
        <end position="71"/>
    </location>
</feature>
<feature type="transmembrane region" description="Helical" evidence="5">
    <location>
        <begin position="12"/>
        <end position="31"/>
    </location>
</feature>
<evidence type="ECO:0000256" key="5">
    <source>
        <dbReference type="SAM" id="Phobius"/>
    </source>
</evidence>
<dbReference type="InterPro" id="IPR011701">
    <property type="entry name" value="MFS"/>
</dbReference>
<dbReference type="SUPFAM" id="SSF103473">
    <property type="entry name" value="MFS general substrate transporter"/>
    <property type="match status" value="1"/>
</dbReference>
<dbReference type="Gene3D" id="1.20.1250.20">
    <property type="entry name" value="MFS general substrate transporter like domains"/>
    <property type="match status" value="1"/>
</dbReference>
<evidence type="ECO:0000256" key="3">
    <source>
        <dbReference type="ARBA" id="ARBA00022989"/>
    </source>
</evidence>
<accession>A0ABN7SPH6</accession>
<dbReference type="InterPro" id="IPR049680">
    <property type="entry name" value="FLVCR1-2_SLC49-like"/>
</dbReference>
<keyword evidence="2 5" id="KW-0812">Transmembrane</keyword>
<keyword evidence="3 5" id="KW-1133">Transmembrane helix</keyword>
<reference evidence="6 7" key="1">
    <citation type="submission" date="2021-04" db="EMBL/GenBank/DDBJ databases">
        <authorList>
            <person name="Bliznina A."/>
        </authorList>
    </citation>
    <scope>NUCLEOTIDE SEQUENCE [LARGE SCALE GENOMIC DNA]</scope>
</reference>
<feature type="transmembrane region" description="Helical" evidence="5">
    <location>
        <begin position="201"/>
        <end position="223"/>
    </location>
</feature>
<feature type="transmembrane region" description="Helical" evidence="5">
    <location>
        <begin position="269"/>
        <end position="290"/>
    </location>
</feature>
<comment type="subcellular location">
    <subcellularLocation>
        <location evidence="1">Membrane</location>
        <topology evidence="1">Multi-pass membrane protein</topology>
    </subcellularLocation>
</comment>
<keyword evidence="7" id="KW-1185">Reference proteome</keyword>
<dbReference type="InterPro" id="IPR036259">
    <property type="entry name" value="MFS_trans_sf"/>
</dbReference>
<feature type="transmembrane region" description="Helical" evidence="5">
    <location>
        <begin position="340"/>
        <end position="362"/>
    </location>
</feature>
<feature type="transmembrane region" description="Helical" evidence="5">
    <location>
        <begin position="311"/>
        <end position="334"/>
    </location>
</feature>
<evidence type="ECO:0000256" key="4">
    <source>
        <dbReference type="ARBA" id="ARBA00023136"/>
    </source>
</evidence>
<sequence length="457" mass="50718">MTEISVTPRRWLVLLVFAFFSFTNAVAWIQYTIIPHIFIEYYQTSEMFISWTALSFSSNMVLFMVPCLLFLETTTLRRFVLVGSFINLLGNVIKCCAVQPDLWWLSFTGQFIVACTMPFLLEVPARIASVWFPQNQVSTATSIGVFGNQLGVAVGFVLPPAFVPGPPEEYWPNGVVPEDWSNTTKYSDAAEKTVEDVGKQILLMFVVGTGLCAISFLSILVFFRNEPDRPPSEAEALRRAENITKNHGSKDALKVYKKALSDLLKNRSYIFLMISYGINGGSYYAISTLLPQLLGPSFEDSSLSTSEKDTLFGWMGLCFIVAGLVGSILGGLALDASKKFKLVTMITYIGVLGTFAAFAGILDLSRNCAFSTEFFFCEIFEKQLNSIPTDYILISILGFFMTGYLPIGFEYAAELTYPIDECTSSGMLNFFIGIFSMGLTIGCQENVQSLLRVKAFA</sequence>
<dbReference type="PANTHER" id="PTHR10924">
    <property type="entry name" value="MAJOR FACILITATOR SUPERFAMILY PROTEIN-RELATED"/>
    <property type="match status" value="1"/>
</dbReference>
<name>A0ABN7SPH6_OIKDI</name>
<evidence type="ECO:0000256" key="1">
    <source>
        <dbReference type="ARBA" id="ARBA00004141"/>
    </source>
</evidence>
<gene>
    <name evidence="6" type="ORF">OKIOD_LOCUS9525</name>
</gene>
<evidence type="ECO:0000313" key="7">
    <source>
        <dbReference type="Proteomes" id="UP001158576"/>
    </source>
</evidence>
<feature type="transmembrane region" description="Helical" evidence="5">
    <location>
        <begin position="391"/>
        <end position="407"/>
    </location>
</feature>
<organism evidence="6 7">
    <name type="scientific">Oikopleura dioica</name>
    <name type="common">Tunicate</name>
    <dbReference type="NCBI Taxonomy" id="34765"/>
    <lineage>
        <taxon>Eukaryota</taxon>
        <taxon>Metazoa</taxon>
        <taxon>Chordata</taxon>
        <taxon>Tunicata</taxon>
        <taxon>Appendicularia</taxon>
        <taxon>Copelata</taxon>
        <taxon>Oikopleuridae</taxon>
        <taxon>Oikopleura</taxon>
    </lineage>
</organism>
<evidence type="ECO:0000256" key="2">
    <source>
        <dbReference type="ARBA" id="ARBA00022692"/>
    </source>
</evidence>
<feature type="transmembrane region" description="Helical" evidence="5">
    <location>
        <begin position="427"/>
        <end position="444"/>
    </location>
</feature>
<evidence type="ECO:0000313" key="6">
    <source>
        <dbReference type="EMBL" id="CAG5103408.1"/>
    </source>
</evidence>
<keyword evidence="4 5" id="KW-0472">Membrane</keyword>
<proteinExistence type="predicted"/>
<dbReference type="Proteomes" id="UP001158576">
    <property type="component" value="Chromosome 1"/>
</dbReference>